<comment type="caution">
    <text evidence="2">The sequence shown here is derived from an EMBL/GenBank/DDBJ whole genome shotgun (WGS) entry which is preliminary data.</text>
</comment>
<accession>A0A2N5SQN8</accession>
<protein>
    <submittedName>
        <fullName evidence="2">Uncharacterized protein</fullName>
    </submittedName>
</protein>
<name>A0A2N5SQN8_9BASI</name>
<dbReference type="Proteomes" id="UP000235388">
    <property type="component" value="Unassembled WGS sequence"/>
</dbReference>
<proteinExistence type="predicted"/>
<reference evidence="2 3" key="1">
    <citation type="submission" date="2017-11" db="EMBL/GenBank/DDBJ databases">
        <title>De novo assembly and phasing of dikaryotic genomes from two isolates of Puccinia coronata f. sp. avenae, the causal agent of oat crown rust.</title>
        <authorList>
            <person name="Miller M.E."/>
            <person name="Zhang Y."/>
            <person name="Omidvar V."/>
            <person name="Sperschneider J."/>
            <person name="Schwessinger B."/>
            <person name="Raley C."/>
            <person name="Palmer J.M."/>
            <person name="Garnica D."/>
            <person name="Upadhyaya N."/>
            <person name="Rathjen J."/>
            <person name="Taylor J.M."/>
            <person name="Park R.F."/>
            <person name="Dodds P.N."/>
            <person name="Hirsch C.D."/>
            <person name="Kianian S.F."/>
            <person name="Figueroa M."/>
        </authorList>
    </citation>
    <scope>NUCLEOTIDE SEQUENCE [LARGE SCALE GENOMIC DNA]</scope>
    <source>
        <strain evidence="2">12NC29</strain>
    </source>
</reference>
<sequence length="216" mass="23889">MASKNTTLVLPGHLPPSISPLPFLLCFPHRHLASFHLPPSLTLDLYWLLDRTFLYIHIIPSVASARMLSTRPATPFPSSPVLDAKKEELALDENNNTHNTIPSKIRLPSRLPSINTPRGGSFRSISERISQHERPTFEASRGPVPAVFRNKRIDMNRLKNIDMDAAFGPSKRRSLSGTLTNVPLVADRGSSLMSGSRLQSQAGLTHKRLSCSVNGR</sequence>
<feature type="region of interest" description="Disordered" evidence="1">
    <location>
        <begin position="95"/>
        <end position="118"/>
    </location>
</feature>
<evidence type="ECO:0000256" key="1">
    <source>
        <dbReference type="SAM" id="MobiDB-lite"/>
    </source>
</evidence>
<evidence type="ECO:0000313" key="3">
    <source>
        <dbReference type="Proteomes" id="UP000235388"/>
    </source>
</evidence>
<dbReference type="AlphaFoldDB" id="A0A2N5SQN8"/>
<dbReference type="EMBL" id="PGCJ01000893">
    <property type="protein sequence ID" value="PLW15530.1"/>
    <property type="molecule type" value="Genomic_DNA"/>
</dbReference>
<gene>
    <name evidence="2" type="ORF">PCANC_14524</name>
</gene>
<dbReference type="OrthoDB" id="2500042at2759"/>
<organism evidence="2 3">
    <name type="scientific">Puccinia coronata f. sp. avenae</name>
    <dbReference type="NCBI Taxonomy" id="200324"/>
    <lineage>
        <taxon>Eukaryota</taxon>
        <taxon>Fungi</taxon>
        <taxon>Dikarya</taxon>
        <taxon>Basidiomycota</taxon>
        <taxon>Pucciniomycotina</taxon>
        <taxon>Pucciniomycetes</taxon>
        <taxon>Pucciniales</taxon>
        <taxon>Pucciniaceae</taxon>
        <taxon>Puccinia</taxon>
    </lineage>
</organism>
<evidence type="ECO:0000313" key="2">
    <source>
        <dbReference type="EMBL" id="PLW15530.1"/>
    </source>
</evidence>
<keyword evidence="3" id="KW-1185">Reference proteome</keyword>